<evidence type="ECO:0000256" key="1">
    <source>
        <dbReference type="ARBA" id="ARBA00000085"/>
    </source>
</evidence>
<name>A0A1S2VIC2_9BACT</name>
<evidence type="ECO:0000313" key="7">
    <source>
        <dbReference type="EMBL" id="OIN58507.1"/>
    </source>
</evidence>
<keyword evidence="5" id="KW-0418">Kinase</keyword>
<dbReference type="InterPro" id="IPR052162">
    <property type="entry name" value="Sensor_kinase/Photoreceptor"/>
</dbReference>
<organism evidence="7 8">
    <name type="scientific">Arsenicibacter rosenii</name>
    <dbReference type="NCBI Taxonomy" id="1750698"/>
    <lineage>
        <taxon>Bacteria</taxon>
        <taxon>Pseudomonadati</taxon>
        <taxon>Bacteroidota</taxon>
        <taxon>Cytophagia</taxon>
        <taxon>Cytophagales</taxon>
        <taxon>Spirosomataceae</taxon>
        <taxon>Arsenicibacter</taxon>
    </lineage>
</organism>
<protein>
    <recommendedName>
        <fullName evidence="2">histidine kinase</fullName>
        <ecNumber evidence="2">2.7.13.3</ecNumber>
    </recommendedName>
</protein>
<dbReference type="Gene3D" id="3.30.565.10">
    <property type="entry name" value="Histidine kinase-like ATPase, C-terminal domain"/>
    <property type="match status" value="1"/>
</dbReference>
<evidence type="ECO:0000313" key="8">
    <source>
        <dbReference type="Proteomes" id="UP000181790"/>
    </source>
</evidence>
<dbReference type="SMART" id="SM00388">
    <property type="entry name" value="HisKA"/>
    <property type="match status" value="1"/>
</dbReference>
<dbReference type="InterPro" id="IPR004358">
    <property type="entry name" value="Sig_transdc_His_kin-like_C"/>
</dbReference>
<comment type="caution">
    <text evidence="7">The sequence shown here is derived from an EMBL/GenBank/DDBJ whole genome shotgun (WGS) entry which is preliminary data.</text>
</comment>
<dbReference type="SUPFAM" id="SSF55785">
    <property type="entry name" value="PYP-like sensor domain (PAS domain)"/>
    <property type="match status" value="3"/>
</dbReference>
<dbReference type="Proteomes" id="UP000181790">
    <property type="component" value="Unassembled WGS sequence"/>
</dbReference>
<dbReference type="PANTHER" id="PTHR43304:SF1">
    <property type="entry name" value="PAC DOMAIN-CONTAINING PROTEIN"/>
    <property type="match status" value="1"/>
</dbReference>
<sequence>MHPNSVFVQRILDATQNGIVVYEAIRSETGIPIDFQISNVNAAYARLAGKPVDQLSGSSLRDAYPVQVCQTLTDRYRQCLQTRTADRFDISFLHPQTGQHVWYNVSVVSSDERLIVSIQDNTASMLLQAQLKQSGLICSAFQASLSGITVFEPVLDETGEPADFRFIMINDAGLTMSKTTADALLGRTIREFYPQTENKGLFQAYVQVYKTRQPLSGEHYYSDHQVWRQYSIMYTDGNIMVSYNDITDQKQMELVQRKQTDFYETIFANTQVGLAIFAPQTSADSIAITDFTYVFANPATASQVNRPVDGLINQSLCTLFPGIEQTILFQHMITVAHNGLTKRFLFPHFGEKIKGWFDCTLARIGHVILLSSMDVSDSYHHQQQLELVNRELRLANDNLHQFAYVASHDLQEPLRKIQSFGELLVNQYNDRLDTTALDIIRRMYASSERMSVLIHDLLAYSRISTHRDPFELINVADILAAVTEELSIQIEQTNTQLDIGKLPDILGDVTQLHQLFKNLIANAIKYQRPDVSPVIMISSRLVVGTELDEYPLAEIIMESKFTDGRRRAYHEITIADNGIGFDERYRDRIFQVFQRLHGRSQYEGSGIGLAICKKVADNHRGAITAYSQPGQGSRFVVYLPLQR</sequence>
<dbReference type="InterPro" id="IPR005467">
    <property type="entry name" value="His_kinase_dom"/>
</dbReference>
<dbReference type="InterPro" id="IPR035965">
    <property type="entry name" value="PAS-like_dom_sf"/>
</dbReference>
<dbReference type="GO" id="GO:0000155">
    <property type="term" value="F:phosphorelay sensor kinase activity"/>
    <property type="evidence" value="ECO:0007669"/>
    <property type="project" value="InterPro"/>
</dbReference>
<evidence type="ECO:0000256" key="4">
    <source>
        <dbReference type="ARBA" id="ARBA00022679"/>
    </source>
</evidence>
<comment type="catalytic activity">
    <reaction evidence="1">
        <text>ATP + protein L-histidine = ADP + protein N-phospho-L-histidine.</text>
        <dbReference type="EC" id="2.7.13.3"/>
    </reaction>
</comment>
<accession>A0A1S2VIC2</accession>
<dbReference type="Pfam" id="PF02518">
    <property type="entry name" value="HATPase_c"/>
    <property type="match status" value="1"/>
</dbReference>
<evidence type="ECO:0000256" key="5">
    <source>
        <dbReference type="ARBA" id="ARBA00022777"/>
    </source>
</evidence>
<dbReference type="PANTHER" id="PTHR43304">
    <property type="entry name" value="PHYTOCHROME-LIKE PROTEIN CPH1"/>
    <property type="match status" value="1"/>
</dbReference>
<dbReference type="AlphaFoldDB" id="A0A1S2VIC2"/>
<dbReference type="SMART" id="SM00387">
    <property type="entry name" value="HATPase_c"/>
    <property type="match status" value="1"/>
</dbReference>
<dbReference type="SUPFAM" id="SSF47384">
    <property type="entry name" value="Homodimeric domain of signal transducing histidine kinase"/>
    <property type="match status" value="1"/>
</dbReference>
<dbReference type="InterPro" id="IPR036097">
    <property type="entry name" value="HisK_dim/P_sf"/>
</dbReference>
<reference evidence="7 8" key="1">
    <citation type="submission" date="2016-10" db="EMBL/GenBank/DDBJ databases">
        <title>Arsenicibacter rosenii gen. nov., sp. nov., an efficient arsenic-methylating bacterium isolated from an arsenic-contaminated paddy soil.</title>
        <authorList>
            <person name="Huang K."/>
        </authorList>
    </citation>
    <scope>NUCLEOTIDE SEQUENCE [LARGE SCALE GENOMIC DNA]</scope>
    <source>
        <strain evidence="7 8">SM-1</strain>
    </source>
</reference>
<dbReference type="SMART" id="SM00091">
    <property type="entry name" value="PAS"/>
    <property type="match status" value="3"/>
</dbReference>
<keyword evidence="3" id="KW-0597">Phosphoprotein</keyword>
<evidence type="ECO:0000256" key="2">
    <source>
        <dbReference type="ARBA" id="ARBA00012438"/>
    </source>
</evidence>
<feature type="domain" description="Histidine kinase" evidence="6">
    <location>
        <begin position="405"/>
        <end position="643"/>
    </location>
</feature>
<dbReference type="Pfam" id="PF00512">
    <property type="entry name" value="HisKA"/>
    <property type="match status" value="1"/>
</dbReference>
<dbReference type="CDD" id="cd00082">
    <property type="entry name" value="HisKA"/>
    <property type="match status" value="1"/>
</dbReference>
<evidence type="ECO:0000259" key="6">
    <source>
        <dbReference type="PROSITE" id="PS50109"/>
    </source>
</evidence>
<evidence type="ECO:0000256" key="3">
    <source>
        <dbReference type="ARBA" id="ARBA00022553"/>
    </source>
</evidence>
<dbReference type="InterPro" id="IPR003661">
    <property type="entry name" value="HisK_dim/P_dom"/>
</dbReference>
<keyword evidence="4" id="KW-0808">Transferase</keyword>
<dbReference type="InterPro" id="IPR036890">
    <property type="entry name" value="HATPase_C_sf"/>
</dbReference>
<proteinExistence type="predicted"/>
<dbReference type="PRINTS" id="PR00344">
    <property type="entry name" value="BCTRLSENSOR"/>
</dbReference>
<dbReference type="InterPro" id="IPR000014">
    <property type="entry name" value="PAS"/>
</dbReference>
<dbReference type="EMBL" id="MORL01000006">
    <property type="protein sequence ID" value="OIN58507.1"/>
    <property type="molecule type" value="Genomic_DNA"/>
</dbReference>
<dbReference type="Pfam" id="PF08448">
    <property type="entry name" value="PAS_4"/>
    <property type="match status" value="2"/>
</dbReference>
<dbReference type="EC" id="2.7.13.3" evidence="2"/>
<dbReference type="Gene3D" id="1.10.287.130">
    <property type="match status" value="1"/>
</dbReference>
<dbReference type="Gene3D" id="3.30.450.20">
    <property type="entry name" value="PAS domain"/>
    <property type="match status" value="3"/>
</dbReference>
<dbReference type="PROSITE" id="PS50109">
    <property type="entry name" value="HIS_KIN"/>
    <property type="match status" value="1"/>
</dbReference>
<gene>
    <name evidence="7" type="ORF">BLX24_13100</name>
</gene>
<dbReference type="InterPro" id="IPR013656">
    <property type="entry name" value="PAS_4"/>
</dbReference>
<dbReference type="SUPFAM" id="SSF55874">
    <property type="entry name" value="ATPase domain of HSP90 chaperone/DNA topoisomerase II/histidine kinase"/>
    <property type="match status" value="1"/>
</dbReference>
<keyword evidence="8" id="KW-1185">Reference proteome</keyword>
<dbReference type="InterPro" id="IPR003594">
    <property type="entry name" value="HATPase_dom"/>
</dbReference>